<evidence type="ECO:0000256" key="3">
    <source>
        <dbReference type="SAM" id="SignalP"/>
    </source>
</evidence>
<proteinExistence type="predicted"/>
<organism evidence="4 5">
    <name type="scientific">Prorocentrum cordatum</name>
    <dbReference type="NCBI Taxonomy" id="2364126"/>
    <lineage>
        <taxon>Eukaryota</taxon>
        <taxon>Sar</taxon>
        <taxon>Alveolata</taxon>
        <taxon>Dinophyceae</taxon>
        <taxon>Prorocentrales</taxon>
        <taxon>Prorocentraceae</taxon>
        <taxon>Prorocentrum</taxon>
    </lineage>
</organism>
<dbReference type="SUPFAM" id="SSF56349">
    <property type="entry name" value="DNA breaking-rejoining enzymes"/>
    <property type="match status" value="1"/>
</dbReference>
<name>A0ABN9RSU5_9DINO</name>
<dbReference type="Proteomes" id="UP001189429">
    <property type="component" value="Unassembled WGS sequence"/>
</dbReference>
<keyword evidence="2" id="KW-1133">Transmembrane helix</keyword>
<dbReference type="Gene3D" id="1.10.443.10">
    <property type="entry name" value="Intergrase catalytic core"/>
    <property type="match status" value="1"/>
</dbReference>
<gene>
    <name evidence="4" type="ORF">PCOR1329_LOCUS21848</name>
</gene>
<feature type="transmembrane region" description="Helical" evidence="2">
    <location>
        <begin position="67"/>
        <end position="92"/>
    </location>
</feature>
<evidence type="ECO:0000256" key="1">
    <source>
        <dbReference type="ARBA" id="ARBA00023172"/>
    </source>
</evidence>
<sequence length="1287" mass="141778">MVGWPAQLLATKAADLAIVWGLGSRQCPPCPDCTVNCPTVTCSTPSINITCPTFSCPSLAPQSAEGAGWSGVVFFVAGLLVGFGVLTCTGLIGDVVLVKYDLPGPPLWHERLILTVGAAPGHYAVLTPDGDIFVEELRPDNDDIAEFRAAPGLGVPPQDIPLASVYRFQAVPTAAEMIQHVRDGALQAGSPLVWVAAEDTQDISKGTQIPALPDAAVTCGDRGIIPYGIGHLFVQRMAEADIYRYVHDDLRVLPVVVDASGERKVSFSEAVSAMDPTPPRGGLGGTNPALAQYVANQLKDQAAIAKEIFQACAAVASYSSSSTTLVHHKSSDPSMPIDTARRSRGIDLAIFFPCLQLMLGVMCLSKFWLLIEPSSAESDVPSKRQRLEDVLDQEGRQVLIEGVDRMLKSPQEWGEVIETSPHVTPYFDEVLRADQIAYEGFVKDLYHAGIVEFSFEVEDHITPFFVDKKGVALRMVPQGQVLYGALSDVSIFFYWLVLPHWLRKYFGLPTVSTANVISWEDAPTPDLSCKVPVVLPYCDNLIVMGTDKDSVSNVKRLAVEQLRRVGFQVHEEVEVTTFFESLGYLVDGKRGGVFPIPHRLEKAVAAFTHLRRRPHITGWQISKALGYVTPIFLLTRSMFSLPNALYQFMHENWSRKRRLWHSAALECKWISVLLPLAWADLRMPWTSQVKATDASLSGYAVGKSLWNVSDVMEAGGARERFRYRCAVPSAAPRRAALGTLDPFQDLETVKPIVDRFEPSPYEPNYLFKEIPEGLLQDSMWKTSYAAPFVFKEGIGDLESRATVSGVKHTLRTAPSRPMCEPLALGVEACGPRRREMVGSIGILASRSPETQVETFLEANAVTERTHAMYVKRVADFESWVSARGLKLTSAKLVDCALVDYLNQLWIDGADIGEATGTYAAWVKLRPSFSKKGPDKLVRTKKALQGFNRLDPGRTRPPLPLAFAALIAVELVGMGLGGMALAVMLMFSAYLRPIELLSLQLSDVLVPTQGSPYYAIHLHRAERGQPSKVGLYDETLLLDSSALPFLGYLLDAHRAAAAGPALFDFDYRSFNESFRTAARTAGLAAIKPDLYQLRHGGPSHDILNRLRSKAEVKDRGRWRDDRSVRRYEAHGRLQLQEKLVSEATQSRAAACLADLEAQLRSSMPQFARAVPSSKGIEAEAWDVIDGPGADILTTANRRRLVKDFRTGRALGNRLWVVTFRIICQLASLGVPVVLENPFSSRIWITKHVSYLIRKFGARLLEAHYCQYGTQTKLPTHAADGADLIKEKE</sequence>
<keyword evidence="5" id="KW-1185">Reference proteome</keyword>
<accession>A0ABN9RSU5</accession>
<evidence type="ECO:0000313" key="5">
    <source>
        <dbReference type="Proteomes" id="UP001189429"/>
    </source>
</evidence>
<feature type="signal peptide" evidence="3">
    <location>
        <begin position="1"/>
        <end position="21"/>
    </location>
</feature>
<protein>
    <recommendedName>
        <fullName evidence="6">Reverse transcriptase domain-containing protein</fullName>
    </recommendedName>
</protein>
<keyword evidence="3" id="KW-0732">Signal</keyword>
<feature type="chain" id="PRO_5045272993" description="Reverse transcriptase domain-containing protein" evidence="3">
    <location>
        <begin position="22"/>
        <end position="1287"/>
    </location>
</feature>
<dbReference type="InterPro" id="IPR013762">
    <property type="entry name" value="Integrase-like_cat_sf"/>
</dbReference>
<dbReference type="EMBL" id="CAUYUJ010007225">
    <property type="protein sequence ID" value="CAK0820027.1"/>
    <property type="molecule type" value="Genomic_DNA"/>
</dbReference>
<dbReference type="InterPro" id="IPR011010">
    <property type="entry name" value="DNA_brk_join_enz"/>
</dbReference>
<keyword evidence="1" id="KW-0233">DNA recombination</keyword>
<keyword evidence="2" id="KW-0472">Membrane</keyword>
<evidence type="ECO:0000313" key="4">
    <source>
        <dbReference type="EMBL" id="CAK0820027.1"/>
    </source>
</evidence>
<keyword evidence="2" id="KW-0812">Transmembrane</keyword>
<evidence type="ECO:0008006" key="6">
    <source>
        <dbReference type="Google" id="ProtNLM"/>
    </source>
</evidence>
<evidence type="ECO:0000256" key="2">
    <source>
        <dbReference type="SAM" id="Phobius"/>
    </source>
</evidence>
<reference evidence="4" key="1">
    <citation type="submission" date="2023-10" db="EMBL/GenBank/DDBJ databases">
        <authorList>
            <person name="Chen Y."/>
            <person name="Shah S."/>
            <person name="Dougan E. K."/>
            <person name="Thang M."/>
            <person name="Chan C."/>
        </authorList>
    </citation>
    <scope>NUCLEOTIDE SEQUENCE [LARGE SCALE GENOMIC DNA]</scope>
</reference>
<comment type="caution">
    <text evidence="4">The sequence shown here is derived from an EMBL/GenBank/DDBJ whole genome shotgun (WGS) entry which is preliminary data.</text>
</comment>